<dbReference type="Gene3D" id="3.30.565.10">
    <property type="entry name" value="Histidine kinase-like ATPase, C-terminal domain"/>
    <property type="match status" value="1"/>
</dbReference>
<evidence type="ECO:0000259" key="14">
    <source>
        <dbReference type="PROSITE" id="PS50885"/>
    </source>
</evidence>
<dbReference type="PANTHER" id="PTHR45436">
    <property type="entry name" value="SENSOR HISTIDINE KINASE YKOH"/>
    <property type="match status" value="1"/>
</dbReference>
<dbReference type="FunFam" id="1.10.287.130:FF:000001">
    <property type="entry name" value="Two-component sensor histidine kinase"/>
    <property type="match status" value="1"/>
</dbReference>
<dbReference type="OrthoDB" id="9786919at2"/>
<evidence type="ECO:0000256" key="10">
    <source>
        <dbReference type="ARBA" id="ARBA00023012"/>
    </source>
</evidence>
<dbReference type="GO" id="GO:0005886">
    <property type="term" value="C:plasma membrane"/>
    <property type="evidence" value="ECO:0007669"/>
    <property type="project" value="UniProtKB-SubCell"/>
</dbReference>
<evidence type="ECO:0000256" key="11">
    <source>
        <dbReference type="ARBA" id="ARBA00023136"/>
    </source>
</evidence>
<feature type="domain" description="Histidine kinase" evidence="13">
    <location>
        <begin position="275"/>
        <end position="484"/>
    </location>
</feature>
<proteinExistence type="predicted"/>
<dbReference type="Gene3D" id="6.10.340.10">
    <property type="match status" value="1"/>
</dbReference>
<evidence type="ECO:0000256" key="7">
    <source>
        <dbReference type="ARBA" id="ARBA00022692"/>
    </source>
</evidence>
<evidence type="ECO:0000256" key="5">
    <source>
        <dbReference type="ARBA" id="ARBA00022553"/>
    </source>
</evidence>
<keyword evidence="7" id="KW-0812">Transmembrane</keyword>
<sequence length="484" mass="51893">MRKFLPSSLTGRLVVTSVALVAVVSILVAATATVVMQSYLTGRLDTQLEQSKMRAQGEFEGNPGGFHPRDNDSQSNAFCGDPPPLARGQSAGSLTAIIADDCFAGLVIPSSGVPRQLSRNALKKLAKIEVGDAPQTIEVPALGSYRAVAATTPQGNTVVQALPTEDVESTISKLIWFETLFALLGIGVSAVAGRILVRRQLRPLREVAATAHEVIAMPLSSGEIGETVRVPAELTDPDTEVGQVGGALNQLLGHVEEALDARHESEQQVRQFLADASHELRTPLSTIKGYAELSRRTGRDDPDQILAKVESEAGRMSTLVEDMLLLARLDAGREVDRRPVDLTRLVVEAVNDARVVDPERQWTFDVPDEPVTVTGDEQRLHQAVTNLLTNASRHTPPTTTIDVRLQVGDTVRVEVHDNGPGIDPALVPTIFERFVRGDSSRTRASGGAGLGMSLVRAIMHAHHGTAAVESTPGDTTFTLTLPRD</sequence>
<dbReference type="InterPro" id="IPR050428">
    <property type="entry name" value="TCS_sensor_his_kinase"/>
</dbReference>
<dbReference type="InterPro" id="IPR004358">
    <property type="entry name" value="Sig_transdc_His_kin-like_C"/>
</dbReference>
<dbReference type="InterPro" id="IPR003661">
    <property type="entry name" value="HisK_dim/P_dom"/>
</dbReference>
<comment type="caution">
    <text evidence="15">The sequence shown here is derived from an EMBL/GenBank/DDBJ whole genome shotgun (WGS) entry which is preliminary data.</text>
</comment>
<dbReference type="SMART" id="SM00387">
    <property type="entry name" value="HATPase_c"/>
    <property type="match status" value="1"/>
</dbReference>
<name>A0A5M4FJ43_9ACTN</name>
<evidence type="ECO:0000256" key="9">
    <source>
        <dbReference type="ARBA" id="ARBA00022989"/>
    </source>
</evidence>
<dbReference type="PROSITE" id="PS50885">
    <property type="entry name" value="HAMP"/>
    <property type="match status" value="1"/>
</dbReference>
<organism evidence="15 16">
    <name type="scientific">Aeromicrobium ginsengisoli</name>
    <dbReference type="NCBI Taxonomy" id="363867"/>
    <lineage>
        <taxon>Bacteria</taxon>
        <taxon>Bacillati</taxon>
        <taxon>Actinomycetota</taxon>
        <taxon>Actinomycetes</taxon>
        <taxon>Propionibacteriales</taxon>
        <taxon>Nocardioidaceae</taxon>
        <taxon>Aeromicrobium</taxon>
    </lineage>
</organism>
<dbReference type="InterPro" id="IPR003660">
    <property type="entry name" value="HAMP_dom"/>
</dbReference>
<dbReference type="SUPFAM" id="SSF47384">
    <property type="entry name" value="Homodimeric domain of signal transducing histidine kinase"/>
    <property type="match status" value="1"/>
</dbReference>
<evidence type="ECO:0000256" key="8">
    <source>
        <dbReference type="ARBA" id="ARBA00022777"/>
    </source>
</evidence>
<keyword evidence="11" id="KW-0472">Membrane</keyword>
<dbReference type="InterPro" id="IPR003594">
    <property type="entry name" value="HATPase_dom"/>
</dbReference>
<dbReference type="InterPro" id="IPR036097">
    <property type="entry name" value="HisK_dim/P_sf"/>
</dbReference>
<evidence type="ECO:0000256" key="12">
    <source>
        <dbReference type="SAM" id="MobiDB-lite"/>
    </source>
</evidence>
<keyword evidence="8 15" id="KW-0418">Kinase</keyword>
<protein>
    <recommendedName>
        <fullName evidence="4">histidine kinase</fullName>
        <ecNumber evidence="4">2.7.13.3</ecNumber>
    </recommendedName>
</protein>
<dbReference type="Pfam" id="PF00512">
    <property type="entry name" value="HisKA"/>
    <property type="match status" value="1"/>
</dbReference>
<dbReference type="SMART" id="SM00388">
    <property type="entry name" value="HisKA"/>
    <property type="match status" value="1"/>
</dbReference>
<dbReference type="Gene3D" id="1.10.287.130">
    <property type="match status" value="1"/>
</dbReference>
<keyword evidence="6" id="KW-0808">Transferase</keyword>
<dbReference type="GO" id="GO:0005509">
    <property type="term" value="F:calcium ion binding"/>
    <property type="evidence" value="ECO:0007669"/>
    <property type="project" value="UniProtKB-ARBA"/>
</dbReference>
<evidence type="ECO:0000259" key="13">
    <source>
        <dbReference type="PROSITE" id="PS50109"/>
    </source>
</evidence>
<keyword evidence="9" id="KW-1133">Transmembrane helix</keyword>
<dbReference type="EC" id="2.7.13.3" evidence="4"/>
<reference evidence="15" key="1">
    <citation type="submission" date="2019-09" db="EMBL/GenBank/DDBJ databases">
        <authorList>
            <person name="Li J."/>
        </authorList>
    </citation>
    <scope>NUCLEOTIDE SEQUENCE [LARGE SCALE GENOMIC DNA]</scope>
    <source>
        <strain evidence="15">JCM 14732</strain>
    </source>
</reference>
<dbReference type="Proteomes" id="UP000380867">
    <property type="component" value="Unassembled WGS sequence"/>
</dbReference>
<evidence type="ECO:0000256" key="3">
    <source>
        <dbReference type="ARBA" id="ARBA00004236"/>
    </source>
</evidence>
<dbReference type="PANTHER" id="PTHR45436:SF5">
    <property type="entry name" value="SENSOR HISTIDINE KINASE TRCS"/>
    <property type="match status" value="1"/>
</dbReference>
<dbReference type="PRINTS" id="PR00344">
    <property type="entry name" value="BCTRLSENSOR"/>
</dbReference>
<keyword evidence="10" id="KW-0902">Two-component regulatory system</keyword>
<dbReference type="EMBL" id="SDPQ02000001">
    <property type="protein sequence ID" value="KAA1400194.1"/>
    <property type="molecule type" value="Genomic_DNA"/>
</dbReference>
<evidence type="ECO:0000256" key="6">
    <source>
        <dbReference type="ARBA" id="ARBA00022679"/>
    </source>
</evidence>
<comment type="cofactor">
    <cofactor evidence="2">
        <name>a divalent metal cation</name>
        <dbReference type="ChEBI" id="CHEBI:60240"/>
    </cofactor>
</comment>
<accession>A0A5M4FJ43</accession>
<dbReference type="SUPFAM" id="SSF55874">
    <property type="entry name" value="ATPase domain of HSP90 chaperone/DNA topoisomerase II/histidine kinase"/>
    <property type="match status" value="1"/>
</dbReference>
<comment type="subcellular location">
    <subcellularLocation>
        <location evidence="3">Cell membrane</location>
    </subcellularLocation>
</comment>
<evidence type="ECO:0000313" key="16">
    <source>
        <dbReference type="Proteomes" id="UP000380867"/>
    </source>
</evidence>
<dbReference type="Pfam" id="PF02518">
    <property type="entry name" value="HATPase_c"/>
    <property type="match status" value="1"/>
</dbReference>
<evidence type="ECO:0000256" key="2">
    <source>
        <dbReference type="ARBA" id="ARBA00001968"/>
    </source>
</evidence>
<dbReference type="PROSITE" id="PS50109">
    <property type="entry name" value="HIS_KIN"/>
    <property type="match status" value="1"/>
</dbReference>
<dbReference type="InterPro" id="IPR036890">
    <property type="entry name" value="HATPase_C_sf"/>
</dbReference>
<dbReference type="RefSeq" id="WP_149688291.1">
    <property type="nucleotide sequence ID" value="NZ_SDPQ02000001.1"/>
</dbReference>
<feature type="domain" description="HAMP" evidence="14">
    <location>
        <begin position="198"/>
        <end position="260"/>
    </location>
</feature>
<gene>
    <name evidence="15" type="ORF">ESP70_005565</name>
</gene>
<keyword evidence="5" id="KW-0597">Phosphoprotein</keyword>
<evidence type="ECO:0000256" key="1">
    <source>
        <dbReference type="ARBA" id="ARBA00000085"/>
    </source>
</evidence>
<dbReference type="AlphaFoldDB" id="A0A5M4FJ43"/>
<dbReference type="SMART" id="SM00304">
    <property type="entry name" value="HAMP"/>
    <property type="match status" value="1"/>
</dbReference>
<dbReference type="FunFam" id="3.30.565.10:FF:000006">
    <property type="entry name" value="Sensor histidine kinase WalK"/>
    <property type="match status" value="1"/>
</dbReference>
<keyword evidence="16" id="KW-1185">Reference proteome</keyword>
<evidence type="ECO:0000313" key="15">
    <source>
        <dbReference type="EMBL" id="KAA1400194.1"/>
    </source>
</evidence>
<dbReference type="GO" id="GO:0000155">
    <property type="term" value="F:phosphorelay sensor kinase activity"/>
    <property type="evidence" value="ECO:0007669"/>
    <property type="project" value="InterPro"/>
</dbReference>
<evidence type="ECO:0000256" key="4">
    <source>
        <dbReference type="ARBA" id="ARBA00012438"/>
    </source>
</evidence>
<comment type="catalytic activity">
    <reaction evidence="1">
        <text>ATP + protein L-histidine = ADP + protein N-phospho-L-histidine.</text>
        <dbReference type="EC" id="2.7.13.3"/>
    </reaction>
</comment>
<dbReference type="InterPro" id="IPR005467">
    <property type="entry name" value="His_kinase_dom"/>
</dbReference>
<feature type="region of interest" description="Disordered" evidence="12">
    <location>
        <begin position="57"/>
        <end position="84"/>
    </location>
</feature>
<dbReference type="CDD" id="cd00075">
    <property type="entry name" value="HATPase"/>
    <property type="match status" value="1"/>
</dbReference>
<dbReference type="CDD" id="cd00082">
    <property type="entry name" value="HisKA"/>
    <property type="match status" value="1"/>
</dbReference>